<evidence type="ECO:0000256" key="1">
    <source>
        <dbReference type="SAM" id="MobiDB-lite"/>
    </source>
</evidence>
<comment type="caution">
    <text evidence="2">The sequence shown here is derived from an EMBL/GenBank/DDBJ whole genome shotgun (WGS) entry which is preliminary data.</text>
</comment>
<proteinExistence type="predicted"/>
<dbReference type="Proteomes" id="UP000027632">
    <property type="component" value="Unassembled WGS sequence"/>
</dbReference>
<organism evidence="2 3">
    <name type="scientific">Streptomyces griseorubens</name>
    <dbReference type="NCBI Taxonomy" id="66897"/>
    <lineage>
        <taxon>Bacteria</taxon>
        <taxon>Bacillati</taxon>
        <taxon>Actinomycetota</taxon>
        <taxon>Actinomycetes</taxon>
        <taxon>Kitasatosporales</taxon>
        <taxon>Streptomycetaceae</taxon>
        <taxon>Streptomyces</taxon>
        <taxon>Streptomyces althioticus group</taxon>
    </lineage>
</organism>
<dbReference type="EMBL" id="JJMG01000218">
    <property type="protein sequence ID" value="KEG38780.1"/>
    <property type="molecule type" value="Genomic_DNA"/>
</dbReference>
<protein>
    <submittedName>
        <fullName evidence="2">Uncharacterized protein</fullName>
    </submittedName>
</protein>
<evidence type="ECO:0000313" key="3">
    <source>
        <dbReference type="Proteomes" id="UP000027632"/>
    </source>
</evidence>
<name>A0ABR4SUB2_9ACTN</name>
<feature type="region of interest" description="Disordered" evidence="1">
    <location>
        <begin position="1"/>
        <end position="56"/>
    </location>
</feature>
<keyword evidence="3" id="KW-1185">Reference proteome</keyword>
<sequence length="222" mass="23168">MPHAGPVRGNHPGSGLPPTGPPTGRLHRGTLTRVRGPGTELPLGRPTGIGLFPGRLRRGDLTGASLTRGRRPGVELFVGRPTGIGLLPGRLRRVALTDRRRFRSSLAVGHSRRVGPLGTDRALGCRRRIRLTGSGLTFGRLHRGAGALVRLAGVGAPGARLPRDGQPRGSLLGSDRPVLGLVLGSSASAGRARVALSGRGSLRTGPPRSVPPREGLPRVARR</sequence>
<reference evidence="2 3" key="1">
    <citation type="submission" date="2014-04" db="EMBL/GenBank/DDBJ databases">
        <title>Draft genome sequence of the novel Streptomyces griseorubens JSD-1 playing a role in carbon and nitrogen cycle.</title>
        <authorList>
            <consortium name="Shanghai Jiao Tong University"/>
            <person name="Feng H."/>
            <person name="Sun Y."/>
            <person name="Zhi Y."/>
            <person name="Mao L."/>
            <person name="Luo Y."/>
            <person name="Wei X."/>
            <person name="Zhou P."/>
        </authorList>
    </citation>
    <scope>NUCLEOTIDE SEQUENCE [LARGE SCALE GENOMIC DNA]</scope>
    <source>
        <strain evidence="2 3">JSD-1</strain>
    </source>
</reference>
<evidence type="ECO:0000313" key="2">
    <source>
        <dbReference type="EMBL" id="KEG38780.1"/>
    </source>
</evidence>
<accession>A0ABR4SUB2</accession>
<gene>
    <name evidence="2" type="ORF">DJ64_19230</name>
</gene>
<feature type="region of interest" description="Disordered" evidence="1">
    <location>
        <begin position="196"/>
        <end position="222"/>
    </location>
</feature>